<reference evidence="1 2" key="1">
    <citation type="journal article" date="2023" name="Plants (Basel)">
        <title>Bridging the Gap: Combining Genomics and Transcriptomics Approaches to Understand Stylosanthes scabra, an Orphan Legume from the Brazilian Caatinga.</title>
        <authorList>
            <person name="Ferreira-Neto J.R.C."/>
            <person name="da Silva M.D."/>
            <person name="Binneck E."/>
            <person name="de Melo N.F."/>
            <person name="da Silva R.H."/>
            <person name="de Melo A.L.T.M."/>
            <person name="Pandolfi V."/>
            <person name="Bustamante F.O."/>
            <person name="Brasileiro-Vidal A.C."/>
            <person name="Benko-Iseppon A.M."/>
        </authorList>
    </citation>
    <scope>NUCLEOTIDE SEQUENCE [LARGE SCALE GENOMIC DNA]</scope>
    <source>
        <tissue evidence="1">Leaves</tissue>
    </source>
</reference>
<organism evidence="1 2">
    <name type="scientific">Stylosanthes scabra</name>
    <dbReference type="NCBI Taxonomy" id="79078"/>
    <lineage>
        <taxon>Eukaryota</taxon>
        <taxon>Viridiplantae</taxon>
        <taxon>Streptophyta</taxon>
        <taxon>Embryophyta</taxon>
        <taxon>Tracheophyta</taxon>
        <taxon>Spermatophyta</taxon>
        <taxon>Magnoliopsida</taxon>
        <taxon>eudicotyledons</taxon>
        <taxon>Gunneridae</taxon>
        <taxon>Pentapetalae</taxon>
        <taxon>rosids</taxon>
        <taxon>fabids</taxon>
        <taxon>Fabales</taxon>
        <taxon>Fabaceae</taxon>
        <taxon>Papilionoideae</taxon>
        <taxon>50 kb inversion clade</taxon>
        <taxon>dalbergioids sensu lato</taxon>
        <taxon>Dalbergieae</taxon>
        <taxon>Pterocarpus clade</taxon>
        <taxon>Stylosanthes</taxon>
    </lineage>
</organism>
<name>A0ABU6UMP6_9FABA</name>
<dbReference type="Proteomes" id="UP001341840">
    <property type="component" value="Unassembled WGS sequence"/>
</dbReference>
<evidence type="ECO:0000313" key="1">
    <source>
        <dbReference type="EMBL" id="MED6162556.1"/>
    </source>
</evidence>
<keyword evidence="2" id="KW-1185">Reference proteome</keyword>
<evidence type="ECO:0000313" key="2">
    <source>
        <dbReference type="Proteomes" id="UP001341840"/>
    </source>
</evidence>
<comment type="caution">
    <text evidence="1">The sequence shown here is derived from an EMBL/GenBank/DDBJ whole genome shotgun (WGS) entry which is preliminary data.</text>
</comment>
<gene>
    <name evidence="1" type="ORF">PIB30_071607</name>
</gene>
<sequence length="87" mass="9770">MTFKCRGEWMRWANKPVPQIRDAALVQPFCWSAAWSRHWLRGGCAVIRGYGTGGGGDVDVGHDIEGSGSRRVRSRHWLYIMPINIGA</sequence>
<proteinExistence type="predicted"/>
<dbReference type="EMBL" id="JASCZI010121659">
    <property type="protein sequence ID" value="MED6162556.1"/>
    <property type="molecule type" value="Genomic_DNA"/>
</dbReference>
<protein>
    <submittedName>
        <fullName evidence="1">Uncharacterized protein</fullName>
    </submittedName>
</protein>
<accession>A0ABU6UMP6</accession>